<evidence type="ECO:0000313" key="4">
    <source>
        <dbReference type="Proteomes" id="UP000619479"/>
    </source>
</evidence>
<feature type="region of interest" description="Disordered" evidence="1">
    <location>
        <begin position="50"/>
        <end position="161"/>
    </location>
</feature>
<organism evidence="3 4">
    <name type="scientific">Actinoplanes cyaneus</name>
    <dbReference type="NCBI Taxonomy" id="52696"/>
    <lineage>
        <taxon>Bacteria</taxon>
        <taxon>Bacillati</taxon>
        <taxon>Actinomycetota</taxon>
        <taxon>Actinomycetes</taxon>
        <taxon>Micromonosporales</taxon>
        <taxon>Micromonosporaceae</taxon>
        <taxon>Actinoplanes</taxon>
    </lineage>
</organism>
<dbReference type="Proteomes" id="UP000619479">
    <property type="component" value="Unassembled WGS sequence"/>
</dbReference>
<dbReference type="RefSeq" id="WP_203739090.1">
    <property type="nucleotide sequence ID" value="NZ_BAAAUC010000023.1"/>
</dbReference>
<evidence type="ECO:0000313" key="3">
    <source>
        <dbReference type="EMBL" id="GID63641.1"/>
    </source>
</evidence>
<evidence type="ECO:0000256" key="2">
    <source>
        <dbReference type="SAM" id="Phobius"/>
    </source>
</evidence>
<comment type="caution">
    <text evidence="3">The sequence shown here is derived from an EMBL/GenBank/DDBJ whole genome shotgun (WGS) entry which is preliminary data.</text>
</comment>
<feature type="compositionally biased region" description="Pro residues" evidence="1">
    <location>
        <begin position="116"/>
        <end position="135"/>
    </location>
</feature>
<accession>A0A919IFY1</accession>
<keyword evidence="2" id="KW-1133">Transmembrane helix</keyword>
<protein>
    <recommendedName>
        <fullName evidence="5">DUF4190 domain-containing protein</fullName>
    </recommendedName>
</protein>
<dbReference type="AlphaFoldDB" id="A0A919IFY1"/>
<evidence type="ECO:0008006" key="5">
    <source>
        <dbReference type="Google" id="ProtNLM"/>
    </source>
</evidence>
<keyword evidence="2" id="KW-0472">Membrane</keyword>
<evidence type="ECO:0000256" key="1">
    <source>
        <dbReference type="SAM" id="MobiDB-lite"/>
    </source>
</evidence>
<feature type="compositionally biased region" description="Low complexity" evidence="1">
    <location>
        <begin position="52"/>
        <end position="79"/>
    </location>
</feature>
<sequence length="235" mass="24211">MICTHCGSPAAPTVGLCPGCGRRVATPAPPPGGFADPVAAPAEQAFPTSAYGVPVDPFTGPTTGDPFTGPTTGDPFAGDSFHTPPTSPMPTSPMPSSGVPAPQAYTPPAQSSGHPPVAPYSPPPAQPFPGQPYPGQPYAAQPYPGQPYPGQPYPGQQPYPGYEQSNSQVLTILSYVLGGFGILVASPLIAIVGLVLANFAKRNHERKAQLAIRIVAAMVIIAVVRYILELTVNFS</sequence>
<proteinExistence type="predicted"/>
<reference evidence="3" key="1">
    <citation type="submission" date="2021-01" db="EMBL/GenBank/DDBJ databases">
        <title>Whole genome shotgun sequence of Actinoplanes cyaneus NBRC 14990.</title>
        <authorList>
            <person name="Komaki H."/>
            <person name="Tamura T."/>
        </authorList>
    </citation>
    <scope>NUCLEOTIDE SEQUENCE</scope>
    <source>
        <strain evidence="3">NBRC 14990</strain>
    </source>
</reference>
<feature type="compositionally biased region" description="Pro residues" evidence="1">
    <location>
        <begin position="144"/>
        <end position="157"/>
    </location>
</feature>
<feature type="transmembrane region" description="Helical" evidence="2">
    <location>
        <begin position="210"/>
        <end position="228"/>
    </location>
</feature>
<gene>
    <name evidence="3" type="ORF">Acy02nite_15220</name>
</gene>
<keyword evidence="4" id="KW-1185">Reference proteome</keyword>
<feature type="transmembrane region" description="Helical" evidence="2">
    <location>
        <begin position="172"/>
        <end position="198"/>
    </location>
</feature>
<keyword evidence="2" id="KW-0812">Transmembrane</keyword>
<name>A0A919IFY1_9ACTN</name>
<dbReference type="EMBL" id="BOMH01000012">
    <property type="protein sequence ID" value="GID63641.1"/>
    <property type="molecule type" value="Genomic_DNA"/>
</dbReference>